<feature type="compositionally biased region" description="Low complexity" evidence="1">
    <location>
        <begin position="45"/>
        <end position="62"/>
    </location>
</feature>
<dbReference type="InParanoid" id="A0A6P9EVV2"/>
<proteinExistence type="predicted"/>
<feature type="region of interest" description="Disordered" evidence="1">
    <location>
        <begin position="1"/>
        <end position="24"/>
    </location>
</feature>
<dbReference type="OrthoDB" id="756799at2759"/>
<sequence>MAVEFMEYRNNNSNSSDFKAKMEENDVQEVASGLESVEKLIRLLSQQSQQQQQYQSSSSSSSKPSLEMEMDCKVVADVVVSKFKKLITLLGRARTAMLASEEPLWLIPKAKRKRSTQQSLLRHPDPADPTSSSPRPQ</sequence>
<feature type="region of interest" description="Disordered" evidence="1">
    <location>
        <begin position="109"/>
        <end position="137"/>
    </location>
</feature>
<dbReference type="RefSeq" id="XP_035551754.1">
    <property type="nucleotide sequence ID" value="XM_035695861.1"/>
</dbReference>
<dbReference type="GeneID" id="108997256"/>
<protein>
    <submittedName>
        <fullName evidence="3">Uncharacterized protein LOC108997256</fullName>
    </submittedName>
</protein>
<dbReference type="AlphaFoldDB" id="A0A6P9EVV2"/>
<evidence type="ECO:0000313" key="2">
    <source>
        <dbReference type="Proteomes" id="UP000235220"/>
    </source>
</evidence>
<reference evidence="3" key="1">
    <citation type="submission" date="2025-08" db="UniProtKB">
        <authorList>
            <consortium name="RefSeq"/>
        </authorList>
    </citation>
    <scope>IDENTIFICATION</scope>
    <source>
        <tissue evidence="3">Leaves</tissue>
    </source>
</reference>
<accession>A0A6P9EVV2</accession>
<name>A0A6P9EVV2_JUGRE</name>
<dbReference type="KEGG" id="jre:108997256"/>
<feature type="region of interest" description="Disordered" evidence="1">
    <location>
        <begin position="45"/>
        <end position="67"/>
    </location>
</feature>
<keyword evidence="2" id="KW-1185">Reference proteome</keyword>
<evidence type="ECO:0000256" key="1">
    <source>
        <dbReference type="SAM" id="MobiDB-lite"/>
    </source>
</evidence>
<gene>
    <name evidence="3" type="primary">LOC108997256</name>
</gene>
<organism evidence="2 3">
    <name type="scientific">Juglans regia</name>
    <name type="common">English walnut</name>
    <dbReference type="NCBI Taxonomy" id="51240"/>
    <lineage>
        <taxon>Eukaryota</taxon>
        <taxon>Viridiplantae</taxon>
        <taxon>Streptophyta</taxon>
        <taxon>Embryophyta</taxon>
        <taxon>Tracheophyta</taxon>
        <taxon>Spermatophyta</taxon>
        <taxon>Magnoliopsida</taxon>
        <taxon>eudicotyledons</taxon>
        <taxon>Gunneridae</taxon>
        <taxon>Pentapetalae</taxon>
        <taxon>rosids</taxon>
        <taxon>fabids</taxon>
        <taxon>Fagales</taxon>
        <taxon>Juglandaceae</taxon>
        <taxon>Juglans</taxon>
    </lineage>
</organism>
<evidence type="ECO:0000313" key="3">
    <source>
        <dbReference type="RefSeq" id="XP_035551754.1"/>
    </source>
</evidence>
<dbReference type="Proteomes" id="UP000235220">
    <property type="component" value="Chromosome 11"/>
</dbReference>